<comment type="function">
    <text evidence="1">Antitoxin component of a type II toxin-antitoxin (TA) system.</text>
</comment>
<protein>
    <recommendedName>
        <fullName evidence="1">Antitoxin</fullName>
    </recommendedName>
</protein>
<dbReference type="Proteomes" id="UP001529343">
    <property type="component" value="Unassembled WGS sequence"/>
</dbReference>
<evidence type="ECO:0000313" key="2">
    <source>
        <dbReference type="EMBL" id="MDM8267331.1"/>
    </source>
</evidence>
<dbReference type="InterPro" id="IPR006442">
    <property type="entry name" value="Antitoxin_Phd/YefM"/>
</dbReference>
<dbReference type="RefSeq" id="WP_289586684.1">
    <property type="nucleotide sequence ID" value="NZ_JAUDDW010000057.1"/>
</dbReference>
<keyword evidence="3" id="KW-1185">Reference proteome</keyword>
<evidence type="ECO:0000256" key="1">
    <source>
        <dbReference type="RuleBase" id="RU362080"/>
    </source>
</evidence>
<proteinExistence type="inferred from homology"/>
<gene>
    <name evidence="2" type="ORF">QUW44_09405</name>
</gene>
<dbReference type="InterPro" id="IPR051405">
    <property type="entry name" value="phD/YefM_antitoxin"/>
</dbReference>
<reference evidence="3" key="1">
    <citation type="submission" date="2023-06" db="EMBL/GenBank/DDBJ databases">
        <title>Identification and characterization of horizontal gene transfer across gut microbiota members of farm animals based on homology search.</title>
        <authorList>
            <person name="Zeman M."/>
            <person name="Kubasova T."/>
            <person name="Jahodarova E."/>
            <person name="Nykrynova M."/>
            <person name="Rychlik I."/>
        </authorList>
    </citation>
    <scope>NUCLEOTIDE SEQUENCE [LARGE SCALE GENOMIC DNA]</scope>
    <source>
        <strain evidence="3">161_Gplus</strain>
    </source>
</reference>
<comment type="similarity">
    <text evidence="1">Belongs to the phD/YefM antitoxin family.</text>
</comment>
<comment type="caution">
    <text evidence="2">The sequence shown here is derived from an EMBL/GenBank/DDBJ whole genome shotgun (WGS) entry which is preliminary data.</text>
</comment>
<dbReference type="NCBIfam" id="TIGR01552">
    <property type="entry name" value="phd_fam"/>
    <property type="match status" value="1"/>
</dbReference>
<dbReference type="Pfam" id="PF02604">
    <property type="entry name" value="PhdYeFM_antitox"/>
    <property type="match status" value="1"/>
</dbReference>
<sequence>MEAVAYSNFRKDLKDYFKKVNADSEPLIVTNKDPEDNVVVMSKEDYDAIMETLSINSNDYLTQKIARGDKQFKAGKFKQHELIEDDDND</sequence>
<name>A0ABT7V050_9LACO</name>
<organism evidence="2 3">
    <name type="scientific">Limosilactobacillus pontis</name>
    <dbReference type="NCBI Taxonomy" id="35787"/>
    <lineage>
        <taxon>Bacteria</taxon>
        <taxon>Bacillati</taxon>
        <taxon>Bacillota</taxon>
        <taxon>Bacilli</taxon>
        <taxon>Lactobacillales</taxon>
        <taxon>Lactobacillaceae</taxon>
        <taxon>Limosilactobacillus</taxon>
    </lineage>
</organism>
<reference evidence="2 3" key="2">
    <citation type="submission" date="2023-06" db="EMBL/GenBank/DDBJ databases">
        <authorList>
            <person name="Zeman M."/>
            <person name="Kubasova T."/>
            <person name="Jahodarova E."/>
            <person name="Nykrynova M."/>
            <person name="Rychlik I."/>
        </authorList>
    </citation>
    <scope>NUCLEOTIDE SEQUENCE [LARGE SCALE GENOMIC DNA]</scope>
    <source>
        <strain evidence="2 3">161_Gplus</strain>
    </source>
</reference>
<dbReference type="PANTHER" id="PTHR33713">
    <property type="entry name" value="ANTITOXIN YAFN-RELATED"/>
    <property type="match status" value="1"/>
</dbReference>
<dbReference type="PANTHER" id="PTHR33713:SF6">
    <property type="entry name" value="ANTITOXIN YEFM"/>
    <property type="match status" value="1"/>
</dbReference>
<accession>A0ABT7V050</accession>
<evidence type="ECO:0000313" key="3">
    <source>
        <dbReference type="Proteomes" id="UP001529343"/>
    </source>
</evidence>
<dbReference type="EMBL" id="JAUDDW010000057">
    <property type="protein sequence ID" value="MDM8267331.1"/>
    <property type="molecule type" value="Genomic_DNA"/>
</dbReference>